<dbReference type="PANTHER" id="PTHR11002:SF76">
    <property type="entry name" value="CARBONIC ANHYDRASE"/>
    <property type="match status" value="1"/>
</dbReference>
<feature type="binding site" evidence="7">
    <location>
        <position position="100"/>
    </location>
    <ligand>
        <name>Zn(2+)</name>
        <dbReference type="ChEBI" id="CHEBI:29105"/>
    </ligand>
</feature>
<dbReference type="RefSeq" id="WP_058471153.1">
    <property type="nucleotide sequence ID" value="NZ_CAAAIC010000009.1"/>
</dbReference>
<dbReference type="CDD" id="cd00884">
    <property type="entry name" value="beta_CA_cladeB"/>
    <property type="match status" value="1"/>
</dbReference>
<organism evidence="8 9">
    <name type="scientific">Legionella jordanis</name>
    <dbReference type="NCBI Taxonomy" id="456"/>
    <lineage>
        <taxon>Bacteria</taxon>
        <taxon>Pseudomonadati</taxon>
        <taxon>Pseudomonadota</taxon>
        <taxon>Gammaproteobacteria</taxon>
        <taxon>Legionellales</taxon>
        <taxon>Legionellaceae</taxon>
        <taxon>Legionella</taxon>
    </lineage>
</organism>
<keyword evidence="9" id="KW-1185">Reference proteome</keyword>
<evidence type="ECO:0000313" key="8">
    <source>
        <dbReference type="EMBL" id="KTD17395.1"/>
    </source>
</evidence>
<accession>A0A0W0VBC0</accession>
<dbReference type="GO" id="GO:0008270">
    <property type="term" value="F:zinc ion binding"/>
    <property type="evidence" value="ECO:0007669"/>
    <property type="project" value="InterPro"/>
</dbReference>
<feature type="binding site" evidence="7">
    <location>
        <position position="40"/>
    </location>
    <ligand>
        <name>Zn(2+)</name>
        <dbReference type="ChEBI" id="CHEBI:29105"/>
    </ligand>
</feature>
<feature type="binding site" evidence="7">
    <location>
        <position position="103"/>
    </location>
    <ligand>
        <name>Zn(2+)</name>
        <dbReference type="ChEBI" id="CHEBI:29105"/>
    </ligand>
</feature>
<dbReference type="PATRIC" id="fig|456.5.peg.1817"/>
<comment type="similarity">
    <text evidence="1">Belongs to the beta-class carbonic anhydrase family.</text>
</comment>
<dbReference type="PROSITE" id="PS00705">
    <property type="entry name" value="PROK_CO2_ANHYDRASE_2"/>
    <property type="match status" value="1"/>
</dbReference>
<dbReference type="OrthoDB" id="9797527at2"/>
<evidence type="ECO:0000256" key="4">
    <source>
        <dbReference type="ARBA" id="ARBA00022833"/>
    </source>
</evidence>
<dbReference type="GO" id="GO:0015976">
    <property type="term" value="P:carbon utilization"/>
    <property type="evidence" value="ECO:0007669"/>
    <property type="project" value="InterPro"/>
</dbReference>
<dbReference type="InterPro" id="IPR045066">
    <property type="entry name" value="Beta_CA_cladeB"/>
</dbReference>
<dbReference type="InterPro" id="IPR001765">
    <property type="entry name" value="Carbonic_anhydrase"/>
</dbReference>
<dbReference type="InterPro" id="IPR036874">
    <property type="entry name" value="Carbonic_anhydrase_sf"/>
</dbReference>
<dbReference type="GO" id="GO:0004089">
    <property type="term" value="F:carbonate dehydratase activity"/>
    <property type="evidence" value="ECO:0007669"/>
    <property type="project" value="UniProtKB-EC"/>
</dbReference>
<keyword evidence="5" id="KW-0456">Lyase</keyword>
<dbReference type="EMBL" id="LNYJ01000011">
    <property type="protein sequence ID" value="KTD17395.1"/>
    <property type="molecule type" value="Genomic_DNA"/>
</dbReference>
<reference evidence="8 9" key="1">
    <citation type="submission" date="2015-11" db="EMBL/GenBank/DDBJ databases">
        <title>Genomic analysis of 38 Legionella species identifies large and diverse effector repertoires.</title>
        <authorList>
            <person name="Burstein D."/>
            <person name="Amaro F."/>
            <person name="Zusman T."/>
            <person name="Lifshitz Z."/>
            <person name="Cohen O."/>
            <person name="Gilbert J.A."/>
            <person name="Pupko T."/>
            <person name="Shuman H.A."/>
            <person name="Segal G."/>
        </authorList>
    </citation>
    <scope>NUCLEOTIDE SEQUENCE [LARGE SCALE GENOMIC DNA]</scope>
    <source>
        <strain evidence="8 9">BL-540</strain>
    </source>
</reference>
<comment type="caution">
    <text evidence="8">The sequence shown here is derived from an EMBL/GenBank/DDBJ whole genome shotgun (WGS) entry which is preliminary data.</text>
</comment>
<dbReference type="InterPro" id="IPR015892">
    <property type="entry name" value="Carbonic_anhydrase_CS"/>
</dbReference>
<dbReference type="AlphaFoldDB" id="A0A0W0VBC0"/>
<protein>
    <recommendedName>
        <fullName evidence="2">carbonic anhydrase</fullName>
        <ecNumber evidence="2">4.2.1.1</ecNumber>
    </recommendedName>
</protein>
<dbReference type="PROSITE" id="PS00704">
    <property type="entry name" value="PROK_CO2_ANHYDRASE_1"/>
    <property type="match status" value="1"/>
</dbReference>
<dbReference type="Proteomes" id="UP000055035">
    <property type="component" value="Unassembled WGS sequence"/>
</dbReference>
<feature type="binding site" evidence="7">
    <location>
        <position position="42"/>
    </location>
    <ligand>
        <name>Zn(2+)</name>
        <dbReference type="ChEBI" id="CHEBI:29105"/>
    </ligand>
</feature>
<comment type="catalytic activity">
    <reaction evidence="6">
        <text>hydrogencarbonate + H(+) = CO2 + H2O</text>
        <dbReference type="Rhea" id="RHEA:10748"/>
        <dbReference type="ChEBI" id="CHEBI:15377"/>
        <dbReference type="ChEBI" id="CHEBI:15378"/>
        <dbReference type="ChEBI" id="CHEBI:16526"/>
        <dbReference type="ChEBI" id="CHEBI:17544"/>
        <dbReference type="EC" id="4.2.1.1"/>
    </reaction>
</comment>
<dbReference type="STRING" id="456.Ljor_1701"/>
<name>A0A0W0VBC0_9GAMM</name>
<dbReference type="SUPFAM" id="SSF53056">
    <property type="entry name" value="beta-carbonic anhydrase, cab"/>
    <property type="match status" value="1"/>
</dbReference>
<evidence type="ECO:0000256" key="3">
    <source>
        <dbReference type="ARBA" id="ARBA00022723"/>
    </source>
</evidence>
<dbReference type="Gene3D" id="3.40.1050.10">
    <property type="entry name" value="Carbonic anhydrase"/>
    <property type="match status" value="1"/>
</dbReference>
<dbReference type="SMART" id="SM00947">
    <property type="entry name" value="Pro_CA"/>
    <property type="match status" value="1"/>
</dbReference>
<evidence type="ECO:0000313" key="9">
    <source>
        <dbReference type="Proteomes" id="UP000055035"/>
    </source>
</evidence>
<dbReference type="Pfam" id="PF00484">
    <property type="entry name" value="Pro_CA"/>
    <property type="match status" value="1"/>
</dbReference>
<evidence type="ECO:0000256" key="2">
    <source>
        <dbReference type="ARBA" id="ARBA00012925"/>
    </source>
</evidence>
<dbReference type="PANTHER" id="PTHR11002">
    <property type="entry name" value="CARBONIC ANHYDRASE"/>
    <property type="match status" value="1"/>
</dbReference>
<sequence>MFIKLILGFRKFQGSTFKEMESIFELLSLGQFPEVLFITCSDSRVVPTLIIDGDPGDLFVVRNVGNIIPPFATHNASSEAVAIEYAIKVLKVKHIIVCGHSGCGAMEGLMKPNIGQELPTLASWLKHSSSVIEHFKDKQGVQLEDVVKQNILAQIEHLKTYPVISNKLASQELAIHGWFYKIKSGEIHVYDENQKEFLHFEQAVKTSLEDRKNKVVKQIIHHYLEQCLQPKTATEFQEAMRLSALIKSDLTPIWEHVKPLVEKKLWEEIGELYSSPADQEFQALLDSGVTMKLEDLEELKVKLQNSSGYHQFCSQHTLFTSTSDTSNANSDLENFHYPK</sequence>
<keyword evidence="3 7" id="KW-0479">Metal-binding</keyword>
<comment type="cofactor">
    <cofactor evidence="7">
        <name>Zn(2+)</name>
        <dbReference type="ChEBI" id="CHEBI:29105"/>
    </cofactor>
    <text evidence="7">Binds 1 zinc ion per subunit.</text>
</comment>
<proteinExistence type="inferred from homology"/>
<evidence type="ECO:0000256" key="7">
    <source>
        <dbReference type="PIRSR" id="PIRSR601765-1"/>
    </source>
</evidence>
<gene>
    <name evidence="8" type="ORF">Ljor_1701</name>
</gene>
<dbReference type="EC" id="4.2.1.1" evidence="2"/>
<evidence type="ECO:0000256" key="1">
    <source>
        <dbReference type="ARBA" id="ARBA00006217"/>
    </source>
</evidence>
<evidence type="ECO:0000256" key="6">
    <source>
        <dbReference type="ARBA" id="ARBA00048348"/>
    </source>
</evidence>
<keyword evidence="4 7" id="KW-0862">Zinc</keyword>
<evidence type="ECO:0000256" key="5">
    <source>
        <dbReference type="ARBA" id="ARBA00023239"/>
    </source>
</evidence>